<evidence type="ECO:0000256" key="1">
    <source>
        <dbReference type="ARBA" id="ARBA00023125"/>
    </source>
</evidence>
<dbReference type="Pfam" id="PF14246">
    <property type="entry name" value="TetR_C_7"/>
    <property type="match status" value="1"/>
</dbReference>
<dbReference type="PANTHER" id="PTHR30055:SF146">
    <property type="entry name" value="HTH-TYPE TRANSCRIPTIONAL DUAL REGULATOR CECR"/>
    <property type="match status" value="1"/>
</dbReference>
<keyword evidence="5" id="KW-1185">Reference proteome</keyword>
<organism evidence="4 5">
    <name type="scientific">Stenotrophomonas acidaminiphila</name>
    <dbReference type="NCBI Taxonomy" id="128780"/>
    <lineage>
        <taxon>Bacteria</taxon>
        <taxon>Pseudomonadati</taxon>
        <taxon>Pseudomonadota</taxon>
        <taxon>Gammaproteobacteria</taxon>
        <taxon>Lysobacterales</taxon>
        <taxon>Lysobacteraceae</taxon>
        <taxon>Stenotrophomonas</taxon>
    </lineage>
</organism>
<dbReference type="SUPFAM" id="SSF48498">
    <property type="entry name" value="Tetracyclin repressor-like, C-terminal domain"/>
    <property type="match status" value="1"/>
</dbReference>
<feature type="DNA-binding region" description="H-T-H motif" evidence="2">
    <location>
        <begin position="77"/>
        <end position="96"/>
    </location>
</feature>
<dbReference type="PROSITE" id="PS50977">
    <property type="entry name" value="HTH_TETR_2"/>
    <property type="match status" value="1"/>
</dbReference>
<dbReference type="PANTHER" id="PTHR30055">
    <property type="entry name" value="HTH-TYPE TRANSCRIPTIONAL REGULATOR RUTR"/>
    <property type="match status" value="1"/>
</dbReference>
<feature type="domain" description="HTH tetR-type" evidence="3">
    <location>
        <begin position="55"/>
        <end position="114"/>
    </location>
</feature>
<accession>A0A0S1B0V5</accession>
<gene>
    <name evidence="4" type="ORF">AOT14_22920</name>
</gene>
<dbReference type="GO" id="GO:0000976">
    <property type="term" value="F:transcription cis-regulatory region binding"/>
    <property type="evidence" value="ECO:0007669"/>
    <property type="project" value="TreeGrafter"/>
</dbReference>
<evidence type="ECO:0000313" key="4">
    <source>
        <dbReference type="EMBL" id="ALJ28662.1"/>
    </source>
</evidence>
<dbReference type="OrthoDB" id="8535430at2"/>
<dbReference type="InterPro" id="IPR050109">
    <property type="entry name" value="HTH-type_TetR-like_transc_reg"/>
</dbReference>
<sequence length="255" mass="29193">MQHIVLKQQNDAFRVFPDEPHLAWKNPFSRRFTNCKLDGIVQIVHPTPSRPTPAEARDQRVFDAVRELLATQGMHLSMDAVAAYVGCSKQTLYSRYGSKRELLSLAMRRHASVAAAPLAAGDERPLREVLLDFAVHYLEHRNQPRVRQAAQVIASGTLEFREEARALYHDSADVLRDQLAEWMRTEMARGRIIHDDAHFMAEMLISMIAGQDFERQRFHAPYRDVPELRRRWAEFAVDAFLRAFPAPPAGIPGTR</sequence>
<dbReference type="AlphaFoldDB" id="A0A0S1B0V5"/>
<protein>
    <submittedName>
        <fullName evidence="4">TetR family transcriptional regulator</fullName>
    </submittedName>
</protein>
<dbReference type="PRINTS" id="PR00455">
    <property type="entry name" value="HTHTETR"/>
</dbReference>
<dbReference type="GO" id="GO:0003700">
    <property type="term" value="F:DNA-binding transcription factor activity"/>
    <property type="evidence" value="ECO:0007669"/>
    <property type="project" value="TreeGrafter"/>
</dbReference>
<dbReference type="Gene3D" id="1.10.10.60">
    <property type="entry name" value="Homeodomain-like"/>
    <property type="match status" value="1"/>
</dbReference>
<name>A0A0S1B0V5_9GAMM</name>
<dbReference type="EMBL" id="CP012900">
    <property type="protein sequence ID" value="ALJ28662.1"/>
    <property type="molecule type" value="Genomic_DNA"/>
</dbReference>
<proteinExistence type="predicted"/>
<dbReference type="InterPro" id="IPR039536">
    <property type="entry name" value="TetR_C_Proteobacteria"/>
</dbReference>
<keyword evidence="1 2" id="KW-0238">DNA-binding</keyword>
<evidence type="ECO:0000256" key="2">
    <source>
        <dbReference type="PROSITE-ProRule" id="PRU00335"/>
    </source>
</evidence>
<evidence type="ECO:0000259" key="3">
    <source>
        <dbReference type="PROSITE" id="PS50977"/>
    </source>
</evidence>
<dbReference type="PATRIC" id="fig|128780.6.peg.2307"/>
<dbReference type="KEGG" id="sacz:AOT14_22920"/>
<dbReference type="InterPro" id="IPR001647">
    <property type="entry name" value="HTH_TetR"/>
</dbReference>
<reference evidence="4 5" key="1">
    <citation type="journal article" date="2015" name="Genome Announc.">
        <title>Complete Genome Sequencing of Stenotrophomonas acidaminiphila ZAC14D2_NAIMI4_2, a Multidrug-Resistant Strain Isolated from Sediments of a Polluted River in Mexico, Uncovers New Antibiotic Resistance Genes and a Novel Class-II Lasso Peptide Biosynthesis Gene Cluster.</title>
        <authorList>
            <person name="Vinuesa P."/>
            <person name="Ochoa-Sanchez L.E."/>
        </authorList>
    </citation>
    <scope>NUCLEOTIDE SEQUENCE [LARGE SCALE GENOMIC DNA]</scope>
    <source>
        <strain evidence="4 5">ZAC14D2_NAIMI4_2</strain>
    </source>
</reference>
<dbReference type="InterPro" id="IPR036271">
    <property type="entry name" value="Tet_transcr_reg_TetR-rel_C_sf"/>
</dbReference>
<dbReference type="Gene3D" id="1.10.357.10">
    <property type="entry name" value="Tetracycline Repressor, domain 2"/>
    <property type="match status" value="1"/>
</dbReference>
<dbReference type="Proteomes" id="UP000061010">
    <property type="component" value="Chromosome"/>
</dbReference>
<evidence type="ECO:0000313" key="5">
    <source>
        <dbReference type="Proteomes" id="UP000061010"/>
    </source>
</evidence>
<dbReference type="Pfam" id="PF00440">
    <property type="entry name" value="TetR_N"/>
    <property type="match status" value="1"/>
</dbReference>
<dbReference type="InterPro" id="IPR009057">
    <property type="entry name" value="Homeodomain-like_sf"/>
</dbReference>
<dbReference type="SUPFAM" id="SSF46689">
    <property type="entry name" value="Homeodomain-like"/>
    <property type="match status" value="1"/>
</dbReference>